<accession>A0A1W2H4I7</accession>
<gene>
    <name evidence="2" type="ORF">SAMN00777080_2457</name>
</gene>
<dbReference type="InterPro" id="IPR046232">
    <property type="entry name" value="DUF6265"/>
</dbReference>
<evidence type="ECO:0000313" key="3">
    <source>
        <dbReference type="Proteomes" id="UP000192333"/>
    </source>
</evidence>
<organism evidence="2 3">
    <name type="scientific">Aquiflexum balticum DSM 16537</name>
    <dbReference type="NCBI Taxonomy" id="758820"/>
    <lineage>
        <taxon>Bacteria</taxon>
        <taxon>Pseudomonadati</taxon>
        <taxon>Bacteroidota</taxon>
        <taxon>Cytophagia</taxon>
        <taxon>Cytophagales</taxon>
        <taxon>Cyclobacteriaceae</taxon>
        <taxon>Aquiflexum</taxon>
    </lineage>
</organism>
<evidence type="ECO:0000313" key="2">
    <source>
        <dbReference type="EMBL" id="SMD43845.1"/>
    </source>
</evidence>
<dbReference type="STRING" id="758820.SAMN00777080_2457"/>
<keyword evidence="3" id="KW-1185">Reference proteome</keyword>
<proteinExistence type="predicted"/>
<dbReference type="AlphaFoldDB" id="A0A1W2H4I7"/>
<dbReference type="RefSeq" id="WP_231955595.1">
    <property type="nucleotide sequence ID" value="NZ_LT838813.1"/>
</dbReference>
<evidence type="ECO:0000259" key="1">
    <source>
        <dbReference type="Pfam" id="PF19780"/>
    </source>
</evidence>
<feature type="domain" description="DUF6265" evidence="1">
    <location>
        <begin position="50"/>
        <end position="155"/>
    </location>
</feature>
<reference evidence="3" key="1">
    <citation type="submission" date="2017-04" db="EMBL/GenBank/DDBJ databases">
        <authorList>
            <person name="Varghese N."/>
            <person name="Submissions S."/>
        </authorList>
    </citation>
    <scope>NUCLEOTIDE SEQUENCE [LARGE SCALE GENOMIC DNA]</scope>
    <source>
        <strain evidence="3">DSM 16537</strain>
    </source>
</reference>
<dbReference type="EMBL" id="LT838813">
    <property type="protein sequence ID" value="SMD43845.1"/>
    <property type="molecule type" value="Genomic_DNA"/>
</dbReference>
<dbReference type="Pfam" id="PF19780">
    <property type="entry name" value="DUF6265"/>
    <property type="match status" value="1"/>
</dbReference>
<dbReference type="Proteomes" id="UP000192333">
    <property type="component" value="Chromosome I"/>
</dbReference>
<sequence length="175" mass="20558">MEKKIKFKTLKVFTLIFLVNLCWFSFTNAQEVLKLEDGHLPGNGKLEQIDWLTGYWKGTGLGGECDEIWMPGIDNSMAGVFRFVNDSKIQFTEYMVIEEQGESLAIKLKHFNRDLSPWEEKDNWVEFKLIKIEGHTAYFDGLTYHRQENILTISLSLSSKDKFWVEKFRFEKVTQ</sequence>
<protein>
    <recommendedName>
        <fullName evidence="1">DUF6265 domain-containing protein</fullName>
    </recommendedName>
</protein>
<name>A0A1W2H4I7_9BACT</name>